<feature type="domain" description="Protein FecR C-terminal" evidence="3">
    <location>
        <begin position="300"/>
        <end position="368"/>
    </location>
</feature>
<proteinExistence type="predicted"/>
<dbReference type="Proteomes" id="UP000252081">
    <property type="component" value="Unassembled WGS sequence"/>
</dbReference>
<keyword evidence="1" id="KW-0472">Membrane</keyword>
<feature type="domain" description="FecR protein" evidence="2">
    <location>
        <begin position="165"/>
        <end position="257"/>
    </location>
</feature>
<keyword evidence="1" id="KW-1133">Transmembrane helix</keyword>
<dbReference type="PIRSF" id="PIRSF018266">
    <property type="entry name" value="FecR"/>
    <property type="match status" value="1"/>
</dbReference>
<accession>A0A366KLS3</accession>
<dbReference type="AlphaFoldDB" id="A0A366KLS3"/>
<dbReference type="InterPro" id="IPR006860">
    <property type="entry name" value="FecR"/>
</dbReference>
<evidence type="ECO:0000259" key="2">
    <source>
        <dbReference type="Pfam" id="PF04773"/>
    </source>
</evidence>
<organism evidence="4 5">
    <name type="scientific">Pedobacter miscanthi</name>
    <dbReference type="NCBI Taxonomy" id="2259170"/>
    <lineage>
        <taxon>Bacteria</taxon>
        <taxon>Pseudomonadati</taxon>
        <taxon>Bacteroidota</taxon>
        <taxon>Sphingobacteriia</taxon>
        <taxon>Sphingobacteriales</taxon>
        <taxon>Sphingobacteriaceae</taxon>
        <taxon>Pedobacter</taxon>
    </lineage>
</organism>
<dbReference type="Gene3D" id="2.60.120.1440">
    <property type="match status" value="1"/>
</dbReference>
<evidence type="ECO:0000313" key="4">
    <source>
        <dbReference type="EMBL" id="RBQ02438.1"/>
    </source>
</evidence>
<evidence type="ECO:0000256" key="1">
    <source>
        <dbReference type="SAM" id="Phobius"/>
    </source>
</evidence>
<dbReference type="OrthoDB" id="1099963at2"/>
<dbReference type="InterPro" id="IPR012373">
    <property type="entry name" value="Ferrdict_sens_TM"/>
</dbReference>
<dbReference type="RefSeq" id="WP_113951897.1">
    <property type="nucleotide sequence ID" value="NZ_QNQU01000037.1"/>
</dbReference>
<keyword evidence="1" id="KW-0812">Transmembrane</keyword>
<keyword evidence="5" id="KW-1185">Reference proteome</keyword>
<comment type="caution">
    <text evidence="4">The sequence shown here is derived from an EMBL/GenBank/DDBJ whole genome shotgun (WGS) entry which is preliminary data.</text>
</comment>
<dbReference type="Gene3D" id="3.55.50.30">
    <property type="match status" value="1"/>
</dbReference>
<dbReference type="EMBL" id="QNQU01000037">
    <property type="protein sequence ID" value="RBQ02438.1"/>
    <property type="molecule type" value="Genomic_DNA"/>
</dbReference>
<protein>
    <submittedName>
        <fullName evidence="4">Iron dicitrate transport regulator FecR</fullName>
    </submittedName>
</protein>
<reference evidence="4 5" key="1">
    <citation type="submission" date="2018-07" db="EMBL/GenBank/DDBJ databases">
        <title>A draft genome of a endophytic bacteria, a new species of Pedobacter.</title>
        <authorList>
            <person name="Zhang Z.D."/>
            <person name="Chen Z.J."/>
        </authorList>
    </citation>
    <scope>NUCLEOTIDE SEQUENCE [LARGE SCALE GENOMIC DNA]</scope>
    <source>
        <strain evidence="4 5">RS10</strain>
    </source>
</reference>
<dbReference type="PANTHER" id="PTHR30273:SF2">
    <property type="entry name" value="PROTEIN FECR"/>
    <property type="match status" value="1"/>
</dbReference>
<evidence type="ECO:0000313" key="5">
    <source>
        <dbReference type="Proteomes" id="UP000252081"/>
    </source>
</evidence>
<dbReference type="InterPro" id="IPR032508">
    <property type="entry name" value="FecR_C"/>
</dbReference>
<gene>
    <name evidence="4" type="ORF">DRW42_26575</name>
</gene>
<evidence type="ECO:0000259" key="3">
    <source>
        <dbReference type="Pfam" id="PF16344"/>
    </source>
</evidence>
<sequence length="370" mass="40856">MTNEEFNLLAAKVADAKATESELRLYNLCFEHFQKAEHWKELNIDTIILQQQSWQQIHATVSASKRPNIKLWPNISIAAAITVVLLIGVFLLFHLRGEKNSYYATDLAPGTNGATITLADGTSFRLNGTKGGVKIGTELTYLDGTVVSGSSASNQVKNGMMLFAATAKGQTYRFTLPDGTEVWLNSDSKMSFPSTFDGKERKISLAGEAYFEVVHNVKQPFRVESNRQTVQDIGTAFNIKAYADEQSVRTTVTEGIAEVVSGDKKSGQLIHGQQAIVDNNGLKIIAVNAQDEIAWKNGLFVFKGEPIGDIMKRVARWYNVEVVFENPSLANLTFSGTISRYDHISKLLDILQATGELQFKIQGKTIIINQ</sequence>
<name>A0A366KLS3_9SPHI</name>
<dbReference type="Pfam" id="PF16344">
    <property type="entry name" value="FecR_C"/>
    <property type="match status" value="1"/>
</dbReference>
<dbReference type="GO" id="GO:0016989">
    <property type="term" value="F:sigma factor antagonist activity"/>
    <property type="evidence" value="ECO:0007669"/>
    <property type="project" value="TreeGrafter"/>
</dbReference>
<dbReference type="Pfam" id="PF04773">
    <property type="entry name" value="FecR"/>
    <property type="match status" value="1"/>
</dbReference>
<feature type="transmembrane region" description="Helical" evidence="1">
    <location>
        <begin position="71"/>
        <end position="93"/>
    </location>
</feature>
<dbReference type="PANTHER" id="PTHR30273">
    <property type="entry name" value="PERIPLASMIC SIGNAL SENSOR AND SIGMA FACTOR ACTIVATOR FECR-RELATED"/>
    <property type="match status" value="1"/>
</dbReference>